<dbReference type="InterPro" id="IPR008250">
    <property type="entry name" value="ATPase_P-typ_transduc_dom_A_sf"/>
</dbReference>
<evidence type="ECO:0000313" key="7">
    <source>
        <dbReference type="Proteomes" id="UP001286174"/>
    </source>
</evidence>
<feature type="transmembrane region" description="Helical" evidence="4">
    <location>
        <begin position="337"/>
        <end position="357"/>
    </location>
</feature>
<gene>
    <name evidence="6" type="ORF">MOZ60_02935</name>
</gene>
<comment type="caution">
    <text evidence="6">The sequence shown here is derived from an EMBL/GenBank/DDBJ whole genome shotgun (WGS) entry which is preliminary data.</text>
</comment>
<dbReference type="PROSITE" id="PS50846">
    <property type="entry name" value="HMA_2"/>
    <property type="match status" value="1"/>
</dbReference>
<feature type="transmembrane region" description="Helical" evidence="4">
    <location>
        <begin position="314"/>
        <end position="331"/>
    </location>
</feature>
<comment type="subcellular location">
    <subcellularLocation>
        <location evidence="1">Membrane</location>
        <topology evidence="1">Multi-pass membrane protein</topology>
    </subcellularLocation>
</comment>
<feature type="transmembrane region" description="Helical" evidence="4">
    <location>
        <begin position="144"/>
        <end position="163"/>
    </location>
</feature>
<protein>
    <submittedName>
        <fullName evidence="6">Cation transporter</fullName>
    </submittedName>
</protein>
<dbReference type="Gene3D" id="3.30.70.100">
    <property type="match status" value="1"/>
</dbReference>
<keyword evidence="2" id="KW-0479">Metal-binding</keyword>
<dbReference type="InterPro" id="IPR036163">
    <property type="entry name" value="HMA_dom_sf"/>
</dbReference>
<dbReference type="Proteomes" id="UP001286174">
    <property type="component" value="Unassembled WGS sequence"/>
</dbReference>
<dbReference type="Gene3D" id="3.40.1110.10">
    <property type="entry name" value="Calcium-transporting ATPase, cytoplasmic domain N"/>
    <property type="match status" value="1"/>
</dbReference>
<dbReference type="InterPro" id="IPR023214">
    <property type="entry name" value="HAD_sf"/>
</dbReference>
<keyword evidence="7" id="KW-1185">Reference proteome</keyword>
<dbReference type="SUPFAM" id="SSF81653">
    <property type="entry name" value="Calcium ATPase, transduction domain A"/>
    <property type="match status" value="1"/>
</dbReference>
<dbReference type="GO" id="GO:0016020">
    <property type="term" value="C:membrane"/>
    <property type="evidence" value="ECO:0007669"/>
    <property type="project" value="TreeGrafter"/>
</dbReference>
<evidence type="ECO:0000256" key="1">
    <source>
        <dbReference type="ARBA" id="ARBA00004141"/>
    </source>
</evidence>
<dbReference type="Pfam" id="PF00122">
    <property type="entry name" value="E1-E2_ATPase"/>
    <property type="match status" value="1"/>
</dbReference>
<name>A0AB35U1N8_9FIRM</name>
<keyword evidence="3" id="KW-1278">Translocase</keyword>
<dbReference type="GO" id="GO:0055070">
    <property type="term" value="P:copper ion homeostasis"/>
    <property type="evidence" value="ECO:0007669"/>
    <property type="project" value="TreeGrafter"/>
</dbReference>
<dbReference type="SUPFAM" id="SSF55008">
    <property type="entry name" value="HMA, heavy metal-associated domain"/>
    <property type="match status" value="1"/>
</dbReference>
<evidence type="ECO:0000259" key="5">
    <source>
        <dbReference type="PROSITE" id="PS50846"/>
    </source>
</evidence>
<dbReference type="Gene3D" id="2.70.150.10">
    <property type="entry name" value="Calcium-transporting ATPase, cytoplasmic transduction domain A"/>
    <property type="match status" value="1"/>
</dbReference>
<reference evidence="6 7" key="1">
    <citation type="submission" date="2022-03" db="EMBL/GenBank/DDBJ databases">
        <title>Novel taxa within the pig intestine.</title>
        <authorList>
            <person name="Wylensek D."/>
            <person name="Bishof K."/>
            <person name="Afrizal A."/>
            <person name="Clavel T."/>
        </authorList>
    </citation>
    <scope>NUCLEOTIDE SEQUENCE [LARGE SCALE GENOMIC DNA]</scope>
    <source>
        <strain evidence="6 7">CLA-KB-P133</strain>
    </source>
</reference>
<accession>A0AB35U1N8</accession>
<dbReference type="InterPro" id="IPR023299">
    <property type="entry name" value="ATPase_P-typ_cyto_dom_N"/>
</dbReference>
<organism evidence="6 7">
    <name type="scientific">Grylomicrobium aquisgranensis</name>
    <dbReference type="NCBI Taxonomy" id="2926318"/>
    <lineage>
        <taxon>Bacteria</taxon>
        <taxon>Bacillati</taxon>
        <taxon>Bacillota</taxon>
        <taxon>Erysipelotrichia</taxon>
        <taxon>Erysipelotrichales</taxon>
        <taxon>Erysipelotrichaceae</taxon>
        <taxon>Grylomicrobium</taxon>
    </lineage>
</organism>
<feature type="transmembrane region" description="Helical" evidence="4">
    <location>
        <begin position="169"/>
        <end position="188"/>
    </location>
</feature>
<keyword evidence="4" id="KW-0472">Membrane</keyword>
<feature type="transmembrane region" description="Helical" evidence="4">
    <location>
        <begin position="644"/>
        <end position="661"/>
    </location>
</feature>
<evidence type="ECO:0000256" key="2">
    <source>
        <dbReference type="ARBA" id="ARBA00022723"/>
    </source>
</evidence>
<dbReference type="GO" id="GO:0005507">
    <property type="term" value="F:copper ion binding"/>
    <property type="evidence" value="ECO:0007669"/>
    <property type="project" value="TreeGrafter"/>
</dbReference>
<keyword evidence="4" id="KW-0812">Transmembrane</keyword>
<dbReference type="InterPro" id="IPR059000">
    <property type="entry name" value="ATPase_P-type_domA"/>
</dbReference>
<evidence type="ECO:0000313" key="6">
    <source>
        <dbReference type="EMBL" id="MDX8419046.1"/>
    </source>
</evidence>
<feature type="domain" description="HMA" evidence="5">
    <location>
        <begin position="4"/>
        <end position="70"/>
    </location>
</feature>
<dbReference type="CDD" id="cd00371">
    <property type="entry name" value="HMA"/>
    <property type="match status" value="1"/>
</dbReference>
<dbReference type="Pfam" id="PF00403">
    <property type="entry name" value="HMA"/>
    <property type="match status" value="1"/>
</dbReference>
<dbReference type="EMBL" id="JALBUR010000004">
    <property type="protein sequence ID" value="MDX8419046.1"/>
    <property type="molecule type" value="Genomic_DNA"/>
</dbReference>
<evidence type="ECO:0000256" key="3">
    <source>
        <dbReference type="ARBA" id="ARBA00022967"/>
    </source>
</evidence>
<keyword evidence="4" id="KW-1133">Transmembrane helix</keyword>
<dbReference type="GO" id="GO:0000166">
    <property type="term" value="F:nucleotide binding"/>
    <property type="evidence" value="ECO:0007669"/>
    <property type="project" value="InterPro"/>
</dbReference>
<evidence type="ECO:0000256" key="4">
    <source>
        <dbReference type="SAM" id="Phobius"/>
    </source>
</evidence>
<dbReference type="Gene3D" id="3.40.50.1000">
    <property type="entry name" value="HAD superfamily/HAD-like"/>
    <property type="match status" value="1"/>
</dbReference>
<dbReference type="PANTHER" id="PTHR43520:SF8">
    <property type="entry name" value="P-TYPE CU(+) TRANSPORTER"/>
    <property type="match status" value="1"/>
</dbReference>
<proteinExistence type="predicted"/>
<feature type="transmembrane region" description="Helical" evidence="4">
    <location>
        <begin position="98"/>
        <end position="123"/>
    </location>
</feature>
<sequence length="685" mass="75725">MPSRTEIFAVHALSVAASADTIQNHLSSMPGIQQVTVNTAIRTMDVTFDDAKITKEDILKAIQACGYDACLRHEALPCMPEAGNSRNLKTRLSFSISLLTPLALILPCSTLFFIGLLAAILCLQKEQAVTCLHHLKHRQWDDQAVTACLFIAFLPVICLLFITKNQIHATAAAWTAVTGIRLSLLASAERKENQEKQRFVPAEVREKAHLLKGSQEMTISPDELQPGDLLVLRKGDTIPADGTIREGAVRIENSQGEKHVRDDLFAGEKVCHGYCTCRVEKAGSQTAIASLWHKALQNTDTVPDGILAKKKKDIQISAGIMAAVFVIALLITGQLSAAFVSALAIPASIYPCAMAAFTAKTQRSFSLDLARQNLFLQTRRSLEDQKIETIFLEQDDIVTSRELTVCDFLPGKDIDIHIMEMNAGDAITHRKDHFAKALQRYLRSQKLTSESAGAFCAIRNDSCGKTMKLETPADVKKARLDTASWDEAIKAMETEGKEIRLLHDGSHIIGLVSARKEILPHAKDAILSLKQQDMHVVLLAHGTKSPAGYLQKETGVDEVKWNVSWNQKEELLKKETENGKACAFVCSTDMASHSASLQIRMHSMQDDTSDIIIPGNDPASLPVIFKYQRQMSDTLLAKQNRIQLYHTTVMVICLVSAIFVHSLFVPYLLSIASVIFQFLNYNARR</sequence>
<dbReference type="PANTHER" id="PTHR43520">
    <property type="entry name" value="ATP7, ISOFORM B"/>
    <property type="match status" value="1"/>
</dbReference>
<dbReference type="AlphaFoldDB" id="A0AB35U1N8"/>
<dbReference type="GO" id="GO:0043682">
    <property type="term" value="F:P-type divalent copper transporter activity"/>
    <property type="evidence" value="ECO:0007669"/>
    <property type="project" value="TreeGrafter"/>
</dbReference>
<dbReference type="RefSeq" id="WP_370595596.1">
    <property type="nucleotide sequence ID" value="NZ_JALBUR010000004.1"/>
</dbReference>
<dbReference type="InterPro" id="IPR006121">
    <property type="entry name" value="HMA_dom"/>
</dbReference>